<name>A0AAD6ZJI7_9AGAR</name>
<feature type="compositionally biased region" description="Polar residues" evidence="1">
    <location>
        <begin position="14"/>
        <end position="24"/>
    </location>
</feature>
<dbReference type="AlphaFoldDB" id="A0AAD6ZJI7"/>
<feature type="region of interest" description="Disordered" evidence="1">
    <location>
        <begin position="1"/>
        <end position="94"/>
    </location>
</feature>
<evidence type="ECO:0000313" key="3">
    <source>
        <dbReference type="Proteomes" id="UP001218218"/>
    </source>
</evidence>
<dbReference type="Proteomes" id="UP001218218">
    <property type="component" value="Unassembled WGS sequence"/>
</dbReference>
<comment type="caution">
    <text evidence="2">The sequence shown here is derived from an EMBL/GenBank/DDBJ whole genome shotgun (WGS) entry which is preliminary data.</text>
</comment>
<evidence type="ECO:0000313" key="2">
    <source>
        <dbReference type="EMBL" id="KAJ7323968.1"/>
    </source>
</evidence>
<organism evidence="2 3">
    <name type="scientific">Mycena albidolilacea</name>
    <dbReference type="NCBI Taxonomy" id="1033008"/>
    <lineage>
        <taxon>Eukaryota</taxon>
        <taxon>Fungi</taxon>
        <taxon>Dikarya</taxon>
        <taxon>Basidiomycota</taxon>
        <taxon>Agaricomycotina</taxon>
        <taxon>Agaricomycetes</taxon>
        <taxon>Agaricomycetidae</taxon>
        <taxon>Agaricales</taxon>
        <taxon>Marasmiineae</taxon>
        <taxon>Mycenaceae</taxon>
        <taxon>Mycena</taxon>
    </lineage>
</organism>
<reference evidence="2" key="1">
    <citation type="submission" date="2023-03" db="EMBL/GenBank/DDBJ databases">
        <title>Massive genome expansion in bonnet fungi (Mycena s.s.) driven by repeated elements and novel gene families across ecological guilds.</title>
        <authorList>
            <consortium name="Lawrence Berkeley National Laboratory"/>
            <person name="Harder C.B."/>
            <person name="Miyauchi S."/>
            <person name="Viragh M."/>
            <person name="Kuo A."/>
            <person name="Thoen E."/>
            <person name="Andreopoulos B."/>
            <person name="Lu D."/>
            <person name="Skrede I."/>
            <person name="Drula E."/>
            <person name="Henrissat B."/>
            <person name="Morin E."/>
            <person name="Kohler A."/>
            <person name="Barry K."/>
            <person name="LaButti K."/>
            <person name="Morin E."/>
            <person name="Salamov A."/>
            <person name="Lipzen A."/>
            <person name="Mereny Z."/>
            <person name="Hegedus B."/>
            <person name="Baldrian P."/>
            <person name="Stursova M."/>
            <person name="Weitz H."/>
            <person name="Taylor A."/>
            <person name="Grigoriev I.V."/>
            <person name="Nagy L.G."/>
            <person name="Martin F."/>
            <person name="Kauserud H."/>
        </authorList>
    </citation>
    <scope>NUCLEOTIDE SEQUENCE</scope>
    <source>
        <strain evidence="2">CBHHK002</strain>
    </source>
</reference>
<proteinExistence type="predicted"/>
<sequence length="275" mass="29718">MAPGCGCLAKRKPNTSGLWNQKPHTPTPEPEYSPDWPTDLASDDESEEEEANLAFEDGMRSKAASDVDIDSDVEDEQDKAAKGASEGVTDSNAEACSRGHSEIGYIKYIPAVLSPKGVHKLHFLTSKFRPQLKCRGKNFGGGFLALFETKKTVTFRAAPGPPGLVSALIHTVAQLGLQPVAVFDRSTDRTGGSLPARLGLRASTRTGRVWDGLTRQRGTRSRPFNGFDGSLFVDGNMALEIFYDTLEVLSSSTRQNGRYGRDGWDPLISGPSATL</sequence>
<accession>A0AAD6ZJI7</accession>
<dbReference type="EMBL" id="JARIHO010000045">
    <property type="protein sequence ID" value="KAJ7323968.1"/>
    <property type="molecule type" value="Genomic_DNA"/>
</dbReference>
<evidence type="ECO:0000256" key="1">
    <source>
        <dbReference type="SAM" id="MobiDB-lite"/>
    </source>
</evidence>
<protein>
    <submittedName>
        <fullName evidence="2">Uncharacterized protein</fullName>
    </submittedName>
</protein>
<keyword evidence="3" id="KW-1185">Reference proteome</keyword>
<feature type="compositionally biased region" description="Acidic residues" evidence="1">
    <location>
        <begin position="67"/>
        <end position="77"/>
    </location>
</feature>
<gene>
    <name evidence="2" type="ORF">DFH08DRAFT_817444</name>
</gene>
<feature type="compositionally biased region" description="Acidic residues" evidence="1">
    <location>
        <begin position="41"/>
        <end position="51"/>
    </location>
</feature>